<evidence type="ECO:0000313" key="7">
    <source>
        <dbReference type="Proteomes" id="UP001482231"/>
    </source>
</evidence>
<dbReference type="RefSeq" id="WP_347307352.1">
    <property type="nucleotide sequence ID" value="NZ_JBAJEX010000002.1"/>
</dbReference>
<evidence type="ECO:0000313" key="6">
    <source>
        <dbReference type="EMBL" id="MEO1766354.1"/>
    </source>
</evidence>
<dbReference type="InterPro" id="IPR002821">
    <property type="entry name" value="Hydantoinase_A"/>
</dbReference>
<evidence type="ECO:0000259" key="5">
    <source>
        <dbReference type="Pfam" id="PF19278"/>
    </source>
</evidence>
<feature type="domain" description="Hydantoinase/oxoprolinase N-terminal" evidence="4">
    <location>
        <begin position="8"/>
        <end position="186"/>
    </location>
</feature>
<dbReference type="InterPro" id="IPR045079">
    <property type="entry name" value="Oxoprolinase-like"/>
</dbReference>
<proteinExistence type="inferred from homology"/>
<keyword evidence="7" id="KW-1185">Reference proteome</keyword>
<dbReference type="Pfam" id="PF02538">
    <property type="entry name" value="Hydantoinase_B"/>
    <property type="match status" value="1"/>
</dbReference>
<gene>
    <name evidence="6" type="ORF">V6E02_03895</name>
</gene>
<dbReference type="InterPro" id="IPR049517">
    <property type="entry name" value="ACX-like_C"/>
</dbReference>
<dbReference type="InterPro" id="IPR008040">
    <property type="entry name" value="Hydant_A_N"/>
</dbReference>
<evidence type="ECO:0000259" key="3">
    <source>
        <dbReference type="Pfam" id="PF02538"/>
    </source>
</evidence>
<feature type="domain" description="Hydantoinase A/oxoprolinase" evidence="2">
    <location>
        <begin position="206"/>
        <end position="491"/>
    </location>
</feature>
<accession>A0ABV0ECT2</accession>
<dbReference type="InterPro" id="IPR003692">
    <property type="entry name" value="Hydantoinase_B"/>
</dbReference>
<dbReference type="Pfam" id="PF19278">
    <property type="entry name" value="Hydant_A_C"/>
    <property type="match status" value="1"/>
</dbReference>
<feature type="domain" description="Acetophenone carboxylase-like C-terminal" evidence="5">
    <location>
        <begin position="559"/>
        <end position="663"/>
    </location>
</feature>
<protein>
    <submittedName>
        <fullName evidence="6">Hydantoinase B/oxoprolinase family protein</fullName>
    </submittedName>
</protein>
<evidence type="ECO:0000259" key="4">
    <source>
        <dbReference type="Pfam" id="PF05378"/>
    </source>
</evidence>
<dbReference type="Pfam" id="PF05378">
    <property type="entry name" value="Hydant_A_N"/>
    <property type="match status" value="1"/>
</dbReference>
<dbReference type="EMBL" id="JBAJEX010000002">
    <property type="protein sequence ID" value="MEO1766354.1"/>
    <property type="molecule type" value="Genomic_DNA"/>
</dbReference>
<comment type="caution">
    <text evidence="6">The sequence shown here is derived from an EMBL/GenBank/DDBJ whole genome shotgun (WGS) entry which is preliminary data.</text>
</comment>
<sequence length="1201" mass="127449">MQSGRWEFWIDRGGTFTDIVARRPDGTLVTHKLLSENPRQYRDAALAGIRQLMGLTPDAPLPQEAIGALKMGTTLGTNALLTRRGARVALVITAGFGDALIIGDQSRPDIFALRIERPAPLFERVIEARERVAASGEVVVPLDEAQLADELKEARAAGIEAVAIVFAHGYRHPAHEARAARIARALGFCHVAVSHEVSPVIKLVARGDTTLVDAYLTPVLAHYVASIRTALPKTQVLFMQSHGGLVQAEAFRGRDCLLSGPAGGIAGAVKTAAQAGLAKLITFDMGGTSTDVAHYDGQLERGFETEVAGYRVRVPMLAIHTVAAGGGSILHFDGRRLLVGPDSAGGKPGPACYRNGGPLTVTDANLFLGRLQARYFPRVFGPDGDGPLDEDVVRRGFAALAERVSASGTTRNPEAVAEGFLAVAVENMAQAIRRITLERGHDPAEYTLCCFGGAGGQLVCRVADALGMTRVFLHPLAGVLSAYGMGLADQRLVLERAVEVKLEEAILPELGNTIATLAQRGRDALAEQGVQAVRILSEAQLALKYAGTDTTLPVAWGTLSAMRAAFEAAYRRLFGFVETDAPIQVEAVRVEVVGEVPPPALAVAAPAGNGRAHANARLYTDGRWQTVPLYSREDLCAGQHIAGPALLIEPTSTLVIEAGWQVAVGMGGELMLTRVASRQDGGGAPALSGPDPVALELFNRRFMAIAEEMGVALKQTAHSVNIKERLDFSCAIFNRRGELIANAPHIPVHLGSMGDAVCAVRERFATSMRPGQVFLINSPYHGGTHLPDITVVTPVWDDEGREVWFYTASRGHHADVGGITPGSMPPTSRRIEEEGVWTPGLTIVADGRFLEEDVRAWLTGASYPARDPAQNLADLKAQIAANEKGAQKLRALVARHGLEMVEAYMEHTLDLGEAAVREAIAGLNCGRFELMMDSGARIVVSITIDRARGEAMIDFTGTSRQQPDNFNAPASIVRAAVLYVFRTLVRRAIPLNAGCLRPLTLRIPAGSLLDPRPPAAVVAGNVETSQAIVDALLSALGVLAASQGTMNNLSFGDDKRQYYETICGGAGAGPDFDGAHAVQTHMTNSRMTDLEVLENRFPVRVETFAIRRGSGGVGRNRGGDGVLRRIRFLAPMQAAILSQRRGIPPFGLAGGGAGRVGENRLIRADGQVVTLAACAEVSVAAGDCLEIATPGGGGYGLCAGE</sequence>
<dbReference type="PANTHER" id="PTHR11365:SF23">
    <property type="entry name" value="HYPOTHETICAL 5-OXOPROLINASE (EUROFUNG)-RELATED"/>
    <property type="match status" value="1"/>
</dbReference>
<evidence type="ECO:0000259" key="2">
    <source>
        <dbReference type="Pfam" id="PF01968"/>
    </source>
</evidence>
<feature type="domain" description="Hydantoinase B/oxoprolinase" evidence="3">
    <location>
        <begin position="691"/>
        <end position="1196"/>
    </location>
</feature>
<comment type="similarity">
    <text evidence="1">Belongs to the oxoprolinase family.</text>
</comment>
<dbReference type="Proteomes" id="UP001482231">
    <property type="component" value="Unassembled WGS sequence"/>
</dbReference>
<dbReference type="Pfam" id="PF01968">
    <property type="entry name" value="Hydantoinase_A"/>
    <property type="match status" value="1"/>
</dbReference>
<reference evidence="6 7" key="1">
    <citation type="submission" date="2024-02" db="EMBL/GenBank/DDBJ databases">
        <title>New thermophilic sulfur-oxidizing bacteria from a hot springs of the Uzon caldera (Kamchatka, Russia).</title>
        <authorList>
            <person name="Dukat A.M."/>
            <person name="Elcheninov A.G."/>
            <person name="Frolov E.N."/>
        </authorList>
    </citation>
    <scope>NUCLEOTIDE SEQUENCE [LARGE SCALE GENOMIC DNA]</scope>
    <source>
        <strain evidence="6 7">AK1</strain>
    </source>
</reference>
<dbReference type="PANTHER" id="PTHR11365">
    <property type="entry name" value="5-OXOPROLINASE RELATED"/>
    <property type="match status" value="1"/>
</dbReference>
<evidence type="ECO:0000256" key="1">
    <source>
        <dbReference type="ARBA" id="ARBA00010403"/>
    </source>
</evidence>
<name>A0ABV0ECT2_9BURK</name>
<organism evidence="6 7">
    <name type="scientific">Thiobacter aerophilum</name>
    <dbReference type="NCBI Taxonomy" id="3121275"/>
    <lineage>
        <taxon>Bacteria</taxon>
        <taxon>Pseudomonadati</taxon>
        <taxon>Pseudomonadota</taxon>
        <taxon>Betaproteobacteria</taxon>
        <taxon>Burkholderiales</taxon>
        <taxon>Thiobacteraceae</taxon>
        <taxon>Thiobacter</taxon>
    </lineage>
</organism>